<dbReference type="PANTHER" id="PTHR31865:SF3">
    <property type="entry name" value="PHOSPHODIESTERASE EPSILON-1, PUTATIVE (DUF1685)-RELATED"/>
    <property type="match status" value="1"/>
</dbReference>
<dbReference type="Proteomes" id="UP001603857">
    <property type="component" value="Unassembled WGS sequence"/>
</dbReference>
<organism evidence="2 3">
    <name type="scientific">Flemingia macrophylla</name>
    <dbReference type="NCBI Taxonomy" id="520843"/>
    <lineage>
        <taxon>Eukaryota</taxon>
        <taxon>Viridiplantae</taxon>
        <taxon>Streptophyta</taxon>
        <taxon>Embryophyta</taxon>
        <taxon>Tracheophyta</taxon>
        <taxon>Spermatophyta</taxon>
        <taxon>Magnoliopsida</taxon>
        <taxon>eudicotyledons</taxon>
        <taxon>Gunneridae</taxon>
        <taxon>Pentapetalae</taxon>
        <taxon>rosids</taxon>
        <taxon>fabids</taxon>
        <taxon>Fabales</taxon>
        <taxon>Fabaceae</taxon>
        <taxon>Papilionoideae</taxon>
        <taxon>50 kb inversion clade</taxon>
        <taxon>NPAAA clade</taxon>
        <taxon>indigoferoid/millettioid clade</taxon>
        <taxon>Phaseoleae</taxon>
        <taxon>Flemingia</taxon>
    </lineage>
</organism>
<dbReference type="InterPro" id="IPR012881">
    <property type="entry name" value="DUF1685"/>
</dbReference>
<dbReference type="AlphaFoldDB" id="A0ABD1MK50"/>
<accession>A0ABD1MK50</accession>
<proteinExistence type="predicted"/>
<sequence>MRVIDEQVRDSCEGKHLRSALSGCGERSEVGRGQFLEVETGLKVVSFSEPDLKKRKWLLKQLSMCEAPRDKAWERRKRQERGGSRTKNTRPRRNNFHVCDNITDDDLHELKGCIELGFGFNEEDGQQLCHTLPALDLYFAVNRQLSPSPVSTPLSHRSSSFASPATATPPSDSDSWKICNPDIAGKPFFYSLNCNLVMDEGDDPEHVKIKLRYWAQAVACSVMQSH</sequence>
<comment type="caution">
    <text evidence="2">The sequence shown here is derived from an EMBL/GenBank/DDBJ whole genome shotgun (WGS) entry which is preliminary data.</text>
</comment>
<name>A0ABD1MK50_9FABA</name>
<evidence type="ECO:0000313" key="2">
    <source>
        <dbReference type="EMBL" id="KAL2336175.1"/>
    </source>
</evidence>
<protein>
    <submittedName>
        <fullName evidence="2">Uncharacterized protein</fullName>
    </submittedName>
</protein>
<dbReference type="EMBL" id="JBGMDY010000004">
    <property type="protein sequence ID" value="KAL2336175.1"/>
    <property type="molecule type" value="Genomic_DNA"/>
</dbReference>
<dbReference type="PANTHER" id="PTHR31865">
    <property type="entry name" value="OSJNBA0071G03.3 PROTEIN"/>
    <property type="match status" value="1"/>
</dbReference>
<keyword evidence="3" id="KW-1185">Reference proteome</keyword>
<evidence type="ECO:0000313" key="3">
    <source>
        <dbReference type="Proteomes" id="UP001603857"/>
    </source>
</evidence>
<dbReference type="Pfam" id="PF07939">
    <property type="entry name" value="DUF1685"/>
    <property type="match status" value="1"/>
</dbReference>
<gene>
    <name evidence="2" type="ORF">Fmac_010621</name>
</gene>
<feature type="region of interest" description="Disordered" evidence="1">
    <location>
        <begin position="149"/>
        <end position="176"/>
    </location>
</feature>
<reference evidence="2 3" key="1">
    <citation type="submission" date="2024-08" db="EMBL/GenBank/DDBJ databases">
        <title>Insights into the chromosomal genome structure of Flemingia macrophylla.</title>
        <authorList>
            <person name="Ding Y."/>
            <person name="Zhao Y."/>
            <person name="Bi W."/>
            <person name="Wu M."/>
            <person name="Zhao G."/>
            <person name="Gong Y."/>
            <person name="Li W."/>
            <person name="Zhang P."/>
        </authorList>
    </citation>
    <scope>NUCLEOTIDE SEQUENCE [LARGE SCALE GENOMIC DNA]</scope>
    <source>
        <strain evidence="2">DYQJB</strain>
        <tissue evidence="2">Leaf</tissue>
    </source>
</reference>
<feature type="region of interest" description="Disordered" evidence="1">
    <location>
        <begin position="70"/>
        <end position="93"/>
    </location>
</feature>
<feature type="compositionally biased region" description="Low complexity" evidence="1">
    <location>
        <begin position="158"/>
        <end position="173"/>
    </location>
</feature>
<evidence type="ECO:0000256" key="1">
    <source>
        <dbReference type="SAM" id="MobiDB-lite"/>
    </source>
</evidence>